<gene>
    <name evidence="1" type="ORF">HPB49_017572</name>
</gene>
<reference evidence="1" key="1">
    <citation type="submission" date="2020-05" db="EMBL/GenBank/DDBJ databases">
        <title>Large-scale comparative analyses of tick genomes elucidate their genetic diversity and vector capacities.</title>
        <authorList>
            <person name="Jia N."/>
            <person name="Wang J."/>
            <person name="Shi W."/>
            <person name="Du L."/>
            <person name="Sun Y."/>
            <person name="Zhan W."/>
            <person name="Jiang J."/>
            <person name="Wang Q."/>
            <person name="Zhang B."/>
            <person name="Ji P."/>
            <person name="Sakyi L.B."/>
            <person name="Cui X."/>
            <person name="Yuan T."/>
            <person name="Jiang B."/>
            <person name="Yang W."/>
            <person name="Lam T.T.-Y."/>
            <person name="Chang Q."/>
            <person name="Ding S."/>
            <person name="Wang X."/>
            <person name="Zhu J."/>
            <person name="Ruan X."/>
            <person name="Zhao L."/>
            <person name="Wei J."/>
            <person name="Que T."/>
            <person name="Du C."/>
            <person name="Cheng J."/>
            <person name="Dai P."/>
            <person name="Han X."/>
            <person name="Huang E."/>
            <person name="Gao Y."/>
            <person name="Liu J."/>
            <person name="Shao H."/>
            <person name="Ye R."/>
            <person name="Li L."/>
            <person name="Wei W."/>
            <person name="Wang X."/>
            <person name="Wang C."/>
            <person name="Yang T."/>
            <person name="Huo Q."/>
            <person name="Li W."/>
            <person name="Guo W."/>
            <person name="Chen H."/>
            <person name="Zhou L."/>
            <person name="Ni X."/>
            <person name="Tian J."/>
            <person name="Zhou Y."/>
            <person name="Sheng Y."/>
            <person name="Liu T."/>
            <person name="Pan Y."/>
            <person name="Xia L."/>
            <person name="Li J."/>
            <person name="Zhao F."/>
            <person name="Cao W."/>
        </authorList>
    </citation>
    <scope>NUCLEOTIDE SEQUENCE</scope>
    <source>
        <strain evidence="1">Dsil-2018</strain>
    </source>
</reference>
<comment type="caution">
    <text evidence="1">The sequence shown here is derived from an EMBL/GenBank/DDBJ whole genome shotgun (WGS) entry which is preliminary data.</text>
</comment>
<sequence length="1272" mass="139136">MEAFLVRLRILGSFLRQRYRLVDFGAAAHALKRLAETARQKKRGGTGGEGEGRQHPAAPSRQAFSRSKLPPLTAAAAGPGFSRRRSAGGGLPFPNSGRANACESSLPGQCSGVGAVLRAAARPPPRPRKSVLPDSSALAALRGRLPRREDAKMRSSYRVRSDAASALIDDLPPTLRSFFCQMADISPERPSTPPKGAPVTSPNGTGTTGADISSVVENLAKATQLNEKLNTVSSSSYSASEKHLSSAQASQLTMLKSSTTSSSSSGSLLNKKSQMLHHSLASSQQQTQQQKEEQQQQLFQQENRSTTNYSRSVSVSSSSSSSDSRLKTISSQRGFTVDCGVPEGAEEGRVRESTPSEVRFEQKRVTSSAKSKLVADGVTAEKSATTNKELKRLQAGDITFQEKQHSQEMKARLEGEGFSAEKIAATKQDQKQLKMGDTLHQQQKSAAASLSKMSTDDYTAEEISMAKKEERQMYTQGVLQQEKSAASSASSKVFISSKGVSKSSASHQTVKHMDYSSGGSSCASPIVTSPTQEMFSSGLPPLPSNQRLAVGQGLADELDTLRSPLPQPEVDKAISRFASRMALCVEQLKAAADEEAVELLATMSVIIRKAWAVPTYGHDLGFTMCNILRTNGGLDVILKNCSSGSEELQFASARLLEQCLSTENRSYVVEHGLEPVVQVACSCSFNNQVSYSRVGTGILCHLFKHSETTCSELIRLGALKSILYDCRTSDVETLRHCASALANLSLYGGPENHQAMIKHKAPMWLFPLAFNLDDNIKYYACLAIAALVANKEIEAAVMKSGTLDLVEPFVTSHHPEEFAEESHWLLRFVPVLDSNREEARSLAAFHFAMEAGIKKRQGNTSVFAEIGALEALRKVASSPNAIASKFAAQALQLIGEEVPHKLSQQVPLWTVEDVKEWVKQIGFTNYASEFVSSRVDGDLLLQLDEPMLKEDIGIKNGILRRRFLRELSQLKRMADYSSVDTTNVNQILQSLGSDFSQYTYRMLQSGVDMDSLKLLNDDQLFKECGIDNSIHRLRIGQAIRGLNQCADDADEIERNKSLDVFVSYRRSNGSQLASLLKVHLQLRGFSVFIDVERLEAGKFDNNLLNSIRQAKHFLLVLTPNALDRCVGDTDRKDWVHREIVEALQSQCNIIPILDNFQWPESEVLPEDMRAVCYFNGVRWIHDYQDACVDKLERFMRGEMNVRSDGPLGRYVGMGGPGTPGTPSTMASCRAAVYQRSASNDSAKGSTSSDRESSNGRAPTEQPQAQLPAQPHC</sequence>
<proteinExistence type="predicted"/>
<name>A0ACB8D749_DERSI</name>
<keyword evidence="2" id="KW-1185">Reference proteome</keyword>
<dbReference type="EMBL" id="CM023472">
    <property type="protein sequence ID" value="KAH7960186.1"/>
    <property type="molecule type" value="Genomic_DNA"/>
</dbReference>
<protein>
    <submittedName>
        <fullName evidence="1">Uncharacterized protein</fullName>
    </submittedName>
</protein>
<accession>A0ACB8D749</accession>
<organism evidence="1 2">
    <name type="scientific">Dermacentor silvarum</name>
    <name type="common">Tick</name>
    <dbReference type="NCBI Taxonomy" id="543639"/>
    <lineage>
        <taxon>Eukaryota</taxon>
        <taxon>Metazoa</taxon>
        <taxon>Ecdysozoa</taxon>
        <taxon>Arthropoda</taxon>
        <taxon>Chelicerata</taxon>
        <taxon>Arachnida</taxon>
        <taxon>Acari</taxon>
        <taxon>Parasitiformes</taxon>
        <taxon>Ixodida</taxon>
        <taxon>Ixodoidea</taxon>
        <taxon>Ixodidae</taxon>
        <taxon>Rhipicephalinae</taxon>
        <taxon>Dermacentor</taxon>
    </lineage>
</organism>
<dbReference type="Proteomes" id="UP000821865">
    <property type="component" value="Chromosome 3"/>
</dbReference>
<evidence type="ECO:0000313" key="1">
    <source>
        <dbReference type="EMBL" id="KAH7960186.1"/>
    </source>
</evidence>
<evidence type="ECO:0000313" key="2">
    <source>
        <dbReference type="Proteomes" id="UP000821865"/>
    </source>
</evidence>